<sequence>MMPAVKKLFVIAMLLILPFHFSWAAAAVYCEHDDKPVSHFGHHTHAEDADFHAANGDVNGKVHGDCGYCHAAAVQASIFVPGKPPVMQPSRVYADDPPAVFTSHIPEGPRRPDRLSVA</sequence>
<dbReference type="Pfam" id="PF11162">
    <property type="entry name" value="DUF2946"/>
    <property type="match status" value="1"/>
</dbReference>
<gene>
    <name evidence="2" type="ORF">GCM10008066_07630</name>
</gene>
<comment type="caution">
    <text evidence="2">The sequence shown here is derived from an EMBL/GenBank/DDBJ whole genome shotgun (WGS) entry which is preliminary data.</text>
</comment>
<feature type="chain" id="PRO_5035282808" description="Cobalt-zinc-cadmium resistance protein" evidence="1">
    <location>
        <begin position="25"/>
        <end position="118"/>
    </location>
</feature>
<dbReference type="EMBL" id="BMDI01000001">
    <property type="protein sequence ID" value="GGI17168.1"/>
    <property type="molecule type" value="Genomic_DNA"/>
</dbReference>
<protein>
    <recommendedName>
        <fullName evidence="4">Cobalt-zinc-cadmium resistance protein</fullName>
    </recommendedName>
</protein>
<proteinExistence type="predicted"/>
<keyword evidence="1" id="KW-0732">Signal</keyword>
<feature type="signal peptide" evidence="1">
    <location>
        <begin position="1"/>
        <end position="24"/>
    </location>
</feature>
<evidence type="ECO:0000313" key="3">
    <source>
        <dbReference type="Proteomes" id="UP000642180"/>
    </source>
</evidence>
<name>A0A8J3ANM4_9BURK</name>
<dbReference type="InterPro" id="IPR021333">
    <property type="entry name" value="DUF2946"/>
</dbReference>
<dbReference type="Proteomes" id="UP000642180">
    <property type="component" value="Unassembled WGS sequence"/>
</dbReference>
<reference evidence="3" key="1">
    <citation type="journal article" date="2019" name="Int. J. Syst. Evol. Microbiol.">
        <title>The Global Catalogue of Microorganisms (GCM) 10K type strain sequencing project: providing services to taxonomists for standard genome sequencing and annotation.</title>
        <authorList>
            <consortium name="The Broad Institute Genomics Platform"/>
            <consortium name="The Broad Institute Genome Sequencing Center for Infectious Disease"/>
            <person name="Wu L."/>
            <person name="Ma J."/>
        </authorList>
    </citation>
    <scope>NUCLEOTIDE SEQUENCE [LARGE SCALE GENOMIC DNA]</scope>
    <source>
        <strain evidence="3">CCM 2767</strain>
    </source>
</reference>
<accession>A0A8J3ANM4</accession>
<evidence type="ECO:0000313" key="2">
    <source>
        <dbReference type="EMBL" id="GGI17168.1"/>
    </source>
</evidence>
<dbReference type="AlphaFoldDB" id="A0A8J3ANM4"/>
<evidence type="ECO:0008006" key="4">
    <source>
        <dbReference type="Google" id="ProtNLM"/>
    </source>
</evidence>
<organism evidence="2 3">
    <name type="scientific">Oxalicibacterium faecigallinarum</name>
    <dbReference type="NCBI Taxonomy" id="573741"/>
    <lineage>
        <taxon>Bacteria</taxon>
        <taxon>Pseudomonadati</taxon>
        <taxon>Pseudomonadota</taxon>
        <taxon>Betaproteobacteria</taxon>
        <taxon>Burkholderiales</taxon>
        <taxon>Oxalobacteraceae</taxon>
        <taxon>Oxalicibacterium</taxon>
    </lineage>
</organism>
<keyword evidence="3" id="KW-1185">Reference proteome</keyword>
<evidence type="ECO:0000256" key="1">
    <source>
        <dbReference type="SAM" id="SignalP"/>
    </source>
</evidence>